<gene>
    <name evidence="1" type="ORF">EDD68_10788</name>
</gene>
<name>A0A4R3N3P8_9BACI</name>
<dbReference type="EMBL" id="SMAN01000007">
    <property type="protein sequence ID" value="TCT23374.1"/>
    <property type="molecule type" value="Genomic_DNA"/>
</dbReference>
<dbReference type="Proteomes" id="UP000294650">
    <property type="component" value="Unassembled WGS sequence"/>
</dbReference>
<comment type="caution">
    <text evidence="1">The sequence shown here is derived from an EMBL/GenBank/DDBJ whole genome shotgun (WGS) entry which is preliminary data.</text>
</comment>
<reference evidence="1 2" key="1">
    <citation type="submission" date="2019-03" db="EMBL/GenBank/DDBJ databases">
        <title>Genomic Encyclopedia of Type Strains, Phase IV (KMG-IV): sequencing the most valuable type-strain genomes for metagenomic binning, comparative biology and taxonomic classification.</title>
        <authorList>
            <person name="Goeker M."/>
        </authorList>
    </citation>
    <scope>NUCLEOTIDE SEQUENCE [LARGE SCALE GENOMIC DNA]</scope>
    <source>
        <strain evidence="1 2">DSM 25894</strain>
    </source>
</reference>
<organism evidence="1 2">
    <name type="scientific">Melghiribacillus thermohalophilus</name>
    <dbReference type="NCBI Taxonomy" id="1324956"/>
    <lineage>
        <taxon>Bacteria</taxon>
        <taxon>Bacillati</taxon>
        <taxon>Bacillota</taxon>
        <taxon>Bacilli</taxon>
        <taxon>Bacillales</taxon>
        <taxon>Bacillaceae</taxon>
        <taxon>Melghiribacillus</taxon>
    </lineage>
</organism>
<proteinExistence type="predicted"/>
<accession>A0A4R3N3P8</accession>
<sequence>MRKNVYKIRWKTSKYRKDKRTGVLNSIPRSDYIKKLFQEEEKRLKVKELK</sequence>
<evidence type="ECO:0000313" key="2">
    <source>
        <dbReference type="Proteomes" id="UP000294650"/>
    </source>
</evidence>
<protein>
    <submittedName>
        <fullName evidence="1">Uncharacterized protein</fullName>
    </submittedName>
</protein>
<keyword evidence="2" id="KW-1185">Reference proteome</keyword>
<evidence type="ECO:0000313" key="1">
    <source>
        <dbReference type="EMBL" id="TCT23374.1"/>
    </source>
</evidence>
<dbReference type="RefSeq" id="WP_165902097.1">
    <property type="nucleotide sequence ID" value="NZ_SMAN01000007.1"/>
</dbReference>
<dbReference type="AlphaFoldDB" id="A0A4R3N3P8"/>